<dbReference type="SUPFAM" id="SSF46689">
    <property type="entry name" value="Homeodomain-like"/>
    <property type="match status" value="1"/>
</dbReference>
<evidence type="ECO:0000313" key="4">
    <source>
        <dbReference type="EMBL" id="MSS19141.1"/>
    </source>
</evidence>
<reference evidence="4 5" key="1">
    <citation type="submission" date="2019-08" db="EMBL/GenBank/DDBJ databases">
        <title>In-depth cultivation of the pig gut microbiome towards novel bacterial diversity and tailored functional studies.</title>
        <authorList>
            <person name="Wylensek D."/>
            <person name="Hitch T.C.A."/>
            <person name="Clavel T."/>
        </authorList>
    </citation>
    <scope>NUCLEOTIDE SEQUENCE [LARGE SCALE GENOMIC DNA]</scope>
    <source>
        <strain evidence="4 5">RF-744-FAT-4</strain>
    </source>
</reference>
<comment type="caution">
    <text evidence="4">The sequence shown here is derived from an EMBL/GenBank/DDBJ whole genome shotgun (WGS) entry which is preliminary data.</text>
</comment>
<proteinExistence type="predicted"/>
<dbReference type="InterPro" id="IPR001647">
    <property type="entry name" value="HTH_TetR"/>
</dbReference>
<dbReference type="AlphaFoldDB" id="A0A7X2NEI9"/>
<dbReference type="InterPro" id="IPR009057">
    <property type="entry name" value="Homeodomain-like_sf"/>
</dbReference>
<dbReference type="RefSeq" id="WP_154575552.1">
    <property type="nucleotide sequence ID" value="NZ_VUMO01000002.1"/>
</dbReference>
<dbReference type="GO" id="GO:0003677">
    <property type="term" value="F:DNA binding"/>
    <property type="evidence" value="ECO:0007669"/>
    <property type="project" value="UniProtKB-UniRule"/>
</dbReference>
<name>A0A7X2NEI9_9FIRM</name>
<evidence type="ECO:0000256" key="2">
    <source>
        <dbReference type="PROSITE-ProRule" id="PRU00335"/>
    </source>
</evidence>
<organism evidence="4 5">
    <name type="scientific">Pseudoramibacter porci</name>
    <dbReference type="NCBI Taxonomy" id="2606631"/>
    <lineage>
        <taxon>Bacteria</taxon>
        <taxon>Bacillati</taxon>
        <taxon>Bacillota</taxon>
        <taxon>Clostridia</taxon>
        <taxon>Eubacteriales</taxon>
        <taxon>Eubacteriaceae</taxon>
        <taxon>Pseudoramibacter</taxon>
    </lineage>
</organism>
<gene>
    <name evidence="4" type="ORF">FYJ52_01770</name>
</gene>
<feature type="DNA-binding region" description="H-T-H motif" evidence="2">
    <location>
        <begin position="27"/>
        <end position="46"/>
    </location>
</feature>
<evidence type="ECO:0000259" key="3">
    <source>
        <dbReference type="PROSITE" id="PS50977"/>
    </source>
</evidence>
<dbReference type="EMBL" id="VUMO01000002">
    <property type="protein sequence ID" value="MSS19141.1"/>
    <property type="molecule type" value="Genomic_DNA"/>
</dbReference>
<dbReference type="InterPro" id="IPR050624">
    <property type="entry name" value="HTH-type_Tx_Regulator"/>
</dbReference>
<dbReference type="PROSITE" id="PS50977">
    <property type="entry name" value="HTH_TETR_2"/>
    <property type="match status" value="1"/>
</dbReference>
<accession>A0A7X2NEI9</accession>
<sequence length="189" mass="22160">MKRKTTKEILADSFRELAETKAVNKITIQEIADNCDYSPVTFYRHFRDKYDLMAWDYAEHCRQIMAGLQKEARPWKDSVTEGCRYLYSQRQYMKNLFEHTSGHDSFVENMCDINIGILSGEVAKKTHQAEMDERLSFMIHFFCYGLGQIWWKWLTGSSSYNAESLAALIVEALPEPLKPYLLDSFERNL</sequence>
<keyword evidence="1 2" id="KW-0238">DNA-binding</keyword>
<evidence type="ECO:0000313" key="5">
    <source>
        <dbReference type="Proteomes" id="UP000461754"/>
    </source>
</evidence>
<feature type="domain" description="HTH tetR-type" evidence="3">
    <location>
        <begin position="4"/>
        <end position="64"/>
    </location>
</feature>
<dbReference type="Proteomes" id="UP000461754">
    <property type="component" value="Unassembled WGS sequence"/>
</dbReference>
<protein>
    <submittedName>
        <fullName evidence="4">TetR family transcriptional regulator</fullName>
    </submittedName>
</protein>
<evidence type="ECO:0000256" key="1">
    <source>
        <dbReference type="ARBA" id="ARBA00023125"/>
    </source>
</evidence>
<dbReference type="Pfam" id="PF00440">
    <property type="entry name" value="TetR_N"/>
    <property type="match status" value="1"/>
</dbReference>
<dbReference type="Pfam" id="PF14278">
    <property type="entry name" value="TetR_C_8"/>
    <property type="match status" value="1"/>
</dbReference>
<dbReference type="PANTHER" id="PTHR43479:SF7">
    <property type="entry name" value="TETR-FAMILY TRANSCRIPTIONAL REGULATOR"/>
    <property type="match status" value="1"/>
</dbReference>
<dbReference type="PANTHER" id="PTHR43479">
    <property type="entry name" value="ACREF/ENVCD OPERON REPRESSOR-RELATED"/>
    <property type="match status" value="1"/>
</dbReference>
<dbReference type="Gene3D" id="1.10.357.10">
    <property type="entry name" value="Tetracycline Repressor, domain 2"/>
    <property type="match status" value="1"/>
</dbReference>
<dbReference type="InterPro" id="IPR039532">
    <property type="entry name" value="TetR_C_Firmicutes"/>
</dbReference>
<keyword evidence="5" id="KW-1185">Reference proteome</keyword>